<proteinExistence type="predicted"/>
<feature type="non-terminal residue" evidence="1">
    <location>
        <position position="102"/>
    </location>
</feature>
<sequence>MFPFHFHQKPTNFTIPPTYPRICVTSNAYAWPTHPPPHSTHFLSNTPTHMRVFLRICVGLTPNTQSHSPKPLPNPLSTTHMRTTDADFQQPYYLGKYTESYQ</sequence>
<dbReference type="EMBL" id="JASCZI010032970">
    <property type="protein sequence ID" value="MED6128672.1"/>
    <property type="molecule type" value="Genomic_DNA"/>
</dbReference>
<comment type="caution">
    <text evidence="1">The sequence shown here is derived from an EMBL/GenBank/DDBJ whole genome shotgun (WGS) entry which is preliminary data.</text>
</comment>
<evidence type="ECO:0000313" key="1">
    <source>
        <dbReference type="EMBL" id="MED6128672.1"/>
    </source>
</evidence>
<evidence type="ECO:0000313" key="2">
    <source>
        <dbReference type="Proteomes" id="UP001341840"/>
    </source>
</evidence>
<organism evidence="1 2">
    <name type="scientific">Stylosanthes scabra</name>
    <dbReference type="NCBI Taxonomy" id="79078"/>
    <lineage>
        <taxon>Eukaryota</taxon>
        <taxon>Viridiplantae</taxon>
        <taxon>Streptophyta</taxon>
        <taxon>Embryophyta</taxon>
        <taxon>Tracheophyta</taxon>
        <taxon>Spermatophyta</taxon>
        <taxon>Magnoliopsida</taxon>
        <taxon>eudicotyledons</taxon>
        <taxon>Gunneridae</taxon>
        <taxon>Pentapetalae</taxon>
        <taxon>rosids</taxon>
        <taxon>fabids</taxon>
        <taxon>Fabales</taxon>
        <taxon>Fabaceae</taxon>
        <taxon>Papilionoideae</taxon>
        <taxon>50 kb inversion clade</taxon>
        <taxon>dalbergioids sensu lato</taxon>
        <taxon>Dalbergieae</taxon>
        <taxon>Pterocarpus clade</taxon>
        <taxon>Stylosanthes</taxon>
    </lineage>
</organism>
<reference evidence="1 2" key="1">
    <citation type="journal article" date="2023" name="Plants (Basel)">
        <title>Bridging the Gap: Combining Genomics and Transcriptomics Approaches to Understand Stylosanthes scabra, an Orphan Legume from the Brazilian Caatinga.</title>
        <authorList>
            <person name="Ferreira-Neto J.R.C."/>
            <person name="da Silva M.D."/>
            <person name="Binneck E."/>
            <person name="de Melo N.F."/>
            <person name="da Silva R.H."/>
            <person name="de Melo A.L.T.M."/>
            <person name="Pandolfi V."/>
            <person name="Bustamante F.O."/>
            <person name="Brasileiro-Vidal A.C."/>
            <person name="Benko-Iseppon A.M."/>
        </authorList>
    </citation>
    <scope>NUCLEOTIDE SEQUENCE [LARGE SCALE GENOMIC DNA]</scope>
    <source>
        <tissue evidence="1">Leaves</tissue>
    </source>
</reference>
<gene>
    <name evidence="1" type="ORF">PIB30_100155</name>
</gene>
<keyword evidence="2" id="KW-1185">Reference proteome</keyword>
<protein>
    <submittedName>
        <fullName evidence="1">Uncharacterized protein</fullName>
    </submittedName>
</protein>
<name>A0ABU6RXA1_9FABA</name>
<accession>A0ABU6RXA1</accession>
<dbReference type="Proteomes" id="UP001341840">
    <property type="component" value="Unassembled WGS sequence"/>
</dbReference>